<protein>
    <recommendedName>
        <fullName evidence="4">Cation-transporting P-type ATPase N-terminal domain-containing protein</fullName>
    </recommendedName>
</protein>
<dbReference type="Proteomes" id="UP001596513">
    <property type="component" value="Unassembled WGS sequence"/>
</dbReference>
<dbReference type="EMBL" id="JBHTEK010000001">
    <property type="protein sequence ID" value="MFC7669561.1"/>
    <property type="molecule type" value="Genomic_DNA"/>
</dbReference>
<accession>A0ABW2UAU1</accession>
<gene>
    <name evidence="2" type="ORF">ACFQT0_20995</name>
</gene>
<proteinExistence type="predicted"/>
<keyword evidence="3" id="KW-1185">Reference proteome</keyword>
<sequence length="173" mass="18197">MAPAMVCRCRLDGVPLPAAEHNVEKRQKRLAAFGAHHQQKAPAREARRRGAQHAAGAVVELRNGAVGMEGKQGGGREFVELGHALAQRFGLHQSGLRGGVGGLQLLVLRMQLFLVLLQLLYQLMRIGQHPTPRFAGAGSGRAGPVGRAGLGGVDGRRVGGMQHDGSKPVTGAT</sequence>
<evidence type="ECO:0000313" key="3">
    <source>
        <dbReference type="Proteomes" id="UP001596513"/>
    </source>
</evidence>
<name>A0ABW2UAU1_9BACT</name>
<feature type="compositionally biased region" description="Gly residues" evidence="1">
    <location>
        <begin position="137"/>
        <end position="153"/>
    </location>
</feature>
<reference evidence="3" key="1">
    <citation type="journal article" date="2019" name="Int. J. Syst. Evol. Microbiol.">
        <title>The Global Catalogue of Microorganisms (GCM) 10K type strain sequencing project: providing services to taxonomists for standard genome sequencing and annotation.</title>
        <authorList>
            <consortium name="The Broad Institute Genomics Platform"/>
            <consortium name="The Broad Institute Genome Sequencing Center for Infectious Disease"/>
            <person name="Wu L."/>
            <person name="Ma J."/>
        </authorList>
    </citation>
    <scope>NUCLEOTIDE SEQUENCE [LARGE SCALE GENOMIC DNA]</scope>
    <source>
        <strain evidence="3">JCM 19635</strain>
    </source>
</reference>
<evidence type="ECO:0008006" key="4">
    <source>
        <dbReference type="Google" id="ProtNLM"/>
    </source>
</evidence>
<evidence type="ECO:0000256" key="1">
    <source>
        <dbReference type="SAM" id="MobiDB-lite"/>
    </source>
</evidence>
<evidence type="ECO:0000313" key="2">
    <source>
        <dbReference type="EMBL" id="MFC7669561.1"/>
    </source>
</evidence>
<organism evidence="2 3">
    <name type="scientific">Hymenobacter humi</name>
    <dbReference type="NCBI Taxonomy" id="1411620"/>
    <lineage>
        <taxon>Bacteria</taxon>
        <taxon>Pseudomonadati</taxon>
        <taxon>Bacteroidota</taxon>
        <taxon>Cytophagia</taxon>
        <taxon>Cytophagales</taxon>
        <taxon>Hymenobacteraceae</taxon>
        <taxon>Hymenobacter</taxon>
    </lineage>
</organism>
<comment type="caution">
    <text evidence="2">The sequence shown here is derived from an EMBL/GenBank/DDBJ whole genome shotgun (WGS) entry which is preliminary data.</text>
</comment>
<dbReference type="RefSeq" id="WP_380205054.1">
    <property type="nucleotide sequence ID" value="NZ_JBHTEK010000001.1"/>
</dbReference>
<feature type="region of interest" description="Disordered" evidence="1">
    <location>
        <begin position="134"/>
        <end position="173"/>
    </location>
</feature>